<dbReference type="Gene3D" id="3.30.40.10">
    <property type="entry name" value="Zinc/RING finger domain, C3HC4 (zinc finger)"/>
    <property type="match status" value="1"/>
</dbReference>
<evidence type="ECO:0000313" key="6">
    <source>
        <dbReference type="EMBL" id="EFP09015.1"/>
    </source>
</evidence>
<dbReference type="STRING" id="31234.E3MU62"/>
<keyword evidence="7" id="KW-1185">Reference proteome</keyword>
<dbReference type="EMBL" id="DS268478">
    <property type="protein sequence ID" value="EFP09015.1"/>
    <property type="molecule type" value="Genomic_DNA"/>
</dbReference>
<feature type="domain" description="RING-type" evidence="5">
    <location>
        <begin position="679"/>
        <end position="721"/>
    </location>
</feature>
<keyword evidence="1 3" id="KW-0479">Metal-binding</keyword>
<dbReference type="AlphaFoldDB" id="E3MU62"/>
<dbReference type="PROSITE" id="PS50089">
    <property type="entry name" value="ZF_RING_2"/>
    <property type="match status" value="1"/>
</dbReference>
<keyword evidence="2" id="KW-0862">Zinc</keyword>
<dbReference type="SUPFAM" id="SSF57850">
    <property type="entry name" value="RING/U-box"/>
    <property type="match status" value="1"/>
</dbReference>
<dbReference type="OrthoDB" id="8062037at2759"/>
<reference evidence="6" key="1">
    <citation type="submission" date="2007-07" db="EMBL/GenBank/DDBJ databases">
        <title>PCAP assembly of the Caenorhabditis remanei genome.</title>
        <authorList>
            <consortium name="The Caenorhabditis remanei Sequencing Consortium"/>
            <person name="Wilson R.K."/>
        </authorList>
    </citation>
    <scope>NUCLEOTIDE SEQUENCE [LARGE SCALE GENOMIC DNA]</scope>
    <source>
        <strain evidence="6">PB4641</strain>
    </source>
</reference>
<dbReference type="InterPro" id="IPR056711">
    <property type="entry name" value="DUF7809"/>
</dbReference>
<dbReference type="Pfam" id="PF25100">
    <property type="entry name" value="DUF7809"/>
    <property type="match status" value="1"/>
</dbReference>
<keyword evidence="1 3" id="KW-0863">Zinc-finger</keyword>
<dbReference type="GO" id="GO:0045087">
    <property type="term" value="P:innate immune response"/>
    <property type="evidence" value="ECO:0007669"/>
    <property type="project" value="TreeGrafter"/>
</dbReference>
<evidence type="ECO:0000256" key="3">
    <source>
        <dbReference type="PROSITE-ProRule" id="PRU00175"/>
    </source>
</evidence>
<dbReference type="Proteomes" id="UP000008281">
    <property type="component" value="Unassembled WGS sequence"/>
</dbReference>
<evidence type="ECO:0000313" key="7">
    <source>
        <dbReference type="Proteomes" id="UP000008281"/>
    </source>
</evidence>
<dbReference type="InParanoid" id="E3MU62"/>
<protein>
    <recommendedName>
        <fullName evidence="5">RING-type domain-containing protein</fullName>
    </recommendedName>
</protein>
<evidence type="ECO:0000256" key="4">
    <source>
        <dbReference type="SAM" id="MobiDB-lite"/>
    </source>
</evidence>
<gene>
    <name evidence="6" type="ORF">CRE_22516</name>
</gene>
<organism evidence="7">
    <name type="scientific">Caenorhabditis remanei</name>
    <name type="common">Caenorhabditis vulgaris</name>
    <dbReference type="NCBI Taxonomy" id="31234"/>
    <lineage>
        <taxon>Eukaryota</taxon>
        <taxon>Metazoa</taxon>
        <taxon>Ecdysozoa</taxon>
        <taxon>Nematoda</taxon>
        <taxon>Chromadorea</taxon>
        <taxon>Rhabditida</taxon>
        <taxon>Rhabditina</taxon>
        <taxon>Rhabditomorpha</taxon>
        <taxon>Rhabditoidea</taxon>
        <taxon>Rhabditidae</taxon>
        <taxon>Peloderinae</taxon>
        <taxon>Caenorhabditis</taxon>
    </lineage>
</organism>
<feature type="compositionally biased region" description="Polar residues" evidence="4">
    <location>
        <begin position="532"/>
        <end position="543"/>
    </location>
</feature>
<dbReference type="GO" id="GO:0045121">
    <property type="term" value="C:membrane raft"/>
    <property type="evidence" value="ECO:0007669"/>
    <property type="project" value="TreeGrafter"/>
</dbReference>
<evidence type="ECO:0000256" key="2">
    <source>
        <dbReference type="ARBA" id="ARBA00022833"/>
    </source>
</evidence>
<dbReference type="GO" id="GO:0008270">
    <property type="term" value="F:zinc ion binding"/>
    <property type="evidence" value="ECO:0007669"/>
    <property type="project" value="UniProtKB-KW"/>
</dbReference>
<feature type="region of interest" description="Disordered" evidence="4">
    <location>
        <begin position="517"/>
        <end position="548"/>
    </location>
</feature>
<dbReference type="InterPro" id="IPR013083">
    <property type="entry name" value="Znf_RING/FYVE/PHD"/>
</dbReference>
<dbReference type="PANTHER" id="PTHR21447">
    <property type="entry name" value="RING-TYPE DOMAIN-CONTAINING PROTEIN-RELATED"/>
    <property type="match status" value="1"/>
</dbReference>
<name>E3MU62_CAERE</name>
<dbReference type="eggNOG" id="KOG0800">
    <property type="taxonomic scope" value="Eukaryota"/>
</dbReference>
<evidence type="ECO:0000259" key="5">
    <source>
        <dbReference type="PROSITE" id="PS50089"/>
    </source>
</evidence>
<dbReference type="PANTHER" id="PTHR21447:SF13">
    <property type="entry name" value="RING-TYPE DOMAIN-CONTAINING PROTEIN"/>
    <property type="match status" value="1"/>
</dbReference>
<sequence>MSNYLEIPDVALTPKCLHKEAMAYMLEKHRSSSRMSVETYPSRSFKEMKEEEYIQILKDKAGRRFEMYGTVGEFLKNLKIYSRFSESYRYFKTPNEPYQASPIIYYNLDNGEYIQKSDFYAVLQNIICLKLGNISVQALSIISVHLKNRESETSLELSRELFTLNSSQIIEKFKALAPEIWNDENSLRLKFLVENAFHDNLTAMPRLYLGNNYSTASSAIKSIQKLINNRRNLFDRTVRTVRMFEDGTERFVMKAELSDVTGDVSLKSDDKIHVLHTMSMQEVMRNYGHLNIEFIRYPVLRAKHRAVPIRKLGSVGPLDFYVLAVDAFFELFRSIILGAKMFQKIESFEEFSTSFREIEKDFMVECKTPFFIRHSLIEHMKLKMKFSSSRTAKEVRNAKKDGLTHQNLKNELKHLGLVDIFPEIEGHAEVVYRHVDSVKKEKFLRTCDLFDAVEQCQLICVLNRIPNLKIFLHNQKGCERFLGYECEHCEKEKDAQKSLKNLKIESSNASMLKQYSQPALSTPNDCEKCSESSKTLTETQSELKMSKDQLKEMEKKVLDTEKELSEVKKENEKIVQSEAKKTEELAEMKEELSKEKQKKREKEEEILKASKENEELEKAILKLTAGNEANENKIQKLLDGITNSSTNNQKTNQIDEKTIEESTSTTSVSSKNAPLVIDCLICSSQIKSGQEVIRCPLCKRRFHSNCAFKWRKDHTQCPACNGDLPGI</sequence>
<proteinExistence type="predicted"/>
<dbReference type="HOGENOM" id="CLU_007994_0_0_1"/>
<accession>E3MU62</accession>
<evidence type="ECO:0000256" key="1">
    <source>
        <dbReference type="ARBA" id="ARBA00022771"/>
    </source>
</evidence>
<dbReference type="InterPro" id="IPR001841">
    <property type="entry name" value="Znf_RING"/>
</dbReference>
<dbReference type="Pfam" id="PF13639">
    <property type="entry name" value="zf-RING_2"/>
    <property type="match status" value="1"/>
</dbReference>